<protein>
    <submittedName>
        <fullName evidence="5">Helix-turn-helix domain-containing protein</fullName>
    </submittedName>
</protein>
<reference evidence="5 6" key="1">
    <citation type="submission" date="2024-07" db="EMBL/GenBank/DDBJ databases">
        <title>Active virus-host system and metabolic interactions in a Lokiarchaeon culture.</title>
        <authorList>
            <person name="Ponce Toledo R.I."/>
            <person name="Rodrigues Oliveira T."/>
            <person name="Schleper C."/>
        </authorList>
    </citation>
    <scope>NUCLEOTIDE SEQUENCE [LARGE SCALE GENOMIC DNA]</scope>
    <source>
        <strain evidence="5 6">B35</strain>
    </source>
</reference>
<dbReference type="InterPro" id="IPR039418">
    <property type="entry name" value="LexA-like"/>
</dbReference>
<dbReference type="SUPFAM" id="SSF47413">
    <property type="entry name" value="lambda repressor-like DNA-binding domains"/>
    <property type="match status" value="2"/>
</dbReference>
<dbReference type="RefSeq" id="WP_371150723.1">
    <property type="nucleotide sequence ID" value="NZ_JBFSOO010000008.1"/>
</dbReference>
<evidence type="ECO:0000256" key="1">
    <source>
        <dbReference type="ARBA" id="ARBA00023015"/>
    </source>
</evidence>
<evidence type="ECO:0000256" key="3">
    <source>
        <dbReference type="ARBA" id="ARBA00023163"/>
    </source>
</evidence>
<evidence type="ECO:0000313" key="6">
    <source>
        <dbReference type="Proteomes" id="UP001568358"/>
    </source>
</evidence>
<feature type="domain" description="HTH cro/C1-type" evidence="4">
    <location>
        <begin position="130"/>
        <end position="165"/>
    </location>
</feature>
<dbReference type="InterPro" id="IPR001387">
    <property type="entry name" value="Cro/C1-type_HTH"/>
</dbReference>
<feature type="domain" description="HTH cro/C1-type" evidence="4">
    <location>
        <begin position="23"/>
        <end position="67"/>
    </location>
</feature>
<dbReference type="Gene3D" id="2.10.109.10">
    <property type="entry name" value="Umud Fragment, subunit A"/>
    <property type="match status" value="1"/>
</dbReference>
<dbReference type="InterPro" id="IPR015927">
    <property type="entry name" value="Peptidase_S24_S26A/B/C"/>
</dbReference>
<dbReference type="Gene3D" id="1.10.260.40">
    <property type="entry name" value="lambda repressor-like DNA-binding domains"/>
    <property type="match status" value="3"/>
</dbReference>
<dbReference type="Proteomes" id="UP001568358">
    <property type="component" value="Unassembled WGS sequence"/>
</dbReference>
<dbReference type="SUPFAM" id="SSF51306">
    <property type="entry name" value="LexA/Signal peptidase"/>
    <property type="match status" value="1"/>
</dbReference>
<dbReference type="PANTHER" id="PTHR40661">
    <property type="match status" value="1"/>
</dbReference>
<dbReference type="InterPro" id="IPR036286">
    <property type="entry name" value="LexA/Signal_pep-like_sf"/>
</dbReference>
<dbReference type="Pfam" id="PF00717">
    <property type="entry name" value="Peptidase_S24"/>
    <property type="match status" value="1"/>
</dbReference>
<evidence type="ECO:0000256" key="2">
    <source>
        <dbReference type="ARBA" id="ARBA00023125"/>
    </source>
</evidence>
<evidence type="ECO:0000313" key="5">
    <source>
        <dbReference type="EMBL" id="MEZ6854180.1"/>
    </source>
</evidence>
<dbReference type="CDD" id="cd06529">
    <property type="entry name" value="S24_LexA-like"/>
    <property type="match status" value="1"/>
</dbReference>
<organism evidence="5 6">
    <name type="scientific">Halodesulfovibrio aestuarii</name>
    <dbReference type="NCBI Taxonomy" id="126333"/>
    <lineage>
        <taxon>Bacteria</taxon>
        <taxon>Pseudomonadati</taxon>
        <taxon>Thermodesulfobacteriota</taxon>
        <taxon>Desulfovibrionia</taxon>
        <taxon>Desulfovibrionales</taxon>
        <taxon>Desulfovibrionaceae</taxon>
        <taxon>Halodesulfovibrio</taxon>
    </lineage>
</organism>
<dbReference type="PANTHER" id="PTHR40661:SF3">
    <property type="entry name" value="FELS-1 PROPHAGE TRANSCRIPTIONAL REGULATOR"/>
    <property type="match status" value="1"/>
</dbReference>
<keyword evidence="1" id="KW-0805">Transcription regulation</keyword>
<keyword evidence="6" id="KW-1185">Reference proteome</keyword>
<keyword evidence="2" id="KW-0238">DNA-binding</keyword>
<dbReference type="PROSITE" id="PS50943">
    <property type="entry name" value="HTH_CROC1"/>
    <property type="match status" value="2"/>
</dbReference>
<dbReference type="Pfam" id="PF01381">
    <property type="entry name" value="HTH_3"/>
    <property type="match status" value="1"/>
</dbReference>
<dbReference type="CDD" id="cd00093">
    <property type="entry name" value="HTH_XRE"/>
    <property type="match status" value="2"/>
</dbReference>
<name>A0ABV4JTW5_9BACT</name>
<dbReference type="EMBL" id="JBFSOO010000008">
    <property type="protein sequence ID" value="MEZ6854180.1"/>
    <property type="molecule type" value="Genomic_DNA"/>
</dbReference>
<evidence type="ECO:0000259" key="4">
    <source>
        <dbReference type="PROSITE" id="PS50943"/>
    </source>
</evidence>
<gene>
    <name evidence="5" type="ORF">AB2Z07_11685</name>
</gene>
<dbReference type="SMART" id="SM00530">
    <property type="entry name" value="HTH_XRE"/>
    <property type="match status" value="3"/>
</dbReference>
<sequence length="473" mass="53201">MDSKQLIDKIEKTWSKKFDNAPYSLTMLAQLLGVKLSKIRQWKEGQRPNAEDLARIALRLGITPGWLLLGEETPEQLERYRNWLNNSLRGKSFSAPPAWAEQYKVIFEHWKREAVQSKQAVSKLAFERTLGISHGKAVSWEKGQRPKTDDLEMLARKFNLSPEWLLLGIGAPFTGLESEAVQTQPIEADGRLLGDMLHDIISYRLRMEPTSFAESIGVTLEELEGFLSSRTAPSWDTLARMLTVHGINPGFLLCGQGPDVWPTSAIDRIKLAIGAKTNAELARDLDVWAGDIEEWPKNRVIPREWHNKLLKKYGLSPSWINSGKFPTNAEIPPAPPVVKGRILPVTGLATCGVQGWECKNELALTVDTTQDLSAKAFAVIPTGNSMEPEGIREGYICYVDPEREPVPNDAVYIERKDHTATIKLYRGSSPDRPNFTRVSGWLEDNGRRFEIFIDEANDNIALLAPVVIVKRKR</sequence>
<comment type="caution">
    <text evidence="5">The sequence shown here is derived from an EMBL/GenBank/DDBJ whole genome shotgun (WGS) entry which is preliminary data.</text>
</comment>
<proteinExistence type="predicted"/>
<accession>A0ABV4JTW5</accession>
<dbReference type="InterPro" id="IPR010982">
    <property type="entry name" value="Lambda_DNA-bd_dom_sf"/>
</dbReference>
<keyword evidence="3" id="KW-0804">Transcription</keyword>